<reference evidence="2 3" key="1">
    <citation type="journal article" date="2014" name="Int. J. Syst. Evol. Microbiol.">
        <title>Complete genome sequence of Corynebacterium casei LMG S-19264T (=DSM 44701T), isolated from a smear-ripened cheese.</title>
        <authorList>
            <consortium name="US DOE Joint Genome Institute (JGI-PGF)"/>
            <person name="Walter F."/>
            <person name="Albersmeier A."/>
            <person name="Kalinowski J."/>
            <person name="Ruckert C."/>
        </authorList>
    </citation>
    <scope>NUCLEOTIDE SEQUENCE [LARGE SCALE GENOMIC DNA]</scope>
    <source>
        <strain evidence="2 3">KCTC 23968</strain>
    </source>
</reference>
<gene>
    <name evidence="2" type="ORF">GCM10011309_19270</name>
</gene>
<dbReference type="PANTHER" id="PTHR39426">
    <property type="entry name" value="HOMOLOGY TO DEATH-ON-CURING PROTEIN OF PHAGE P1"/>
    <property type="match status" value="1"/>
</dbReference>
<dbReference type="PROSITE" id="PS51459">
    <property type="entry name" value="FIDO"/>
    <property type="match status" value="1"/>
</dbReference>
<evidence type="ECO:0000313" key="3">
    <source>
        <dbReference type="Proteomes" id="UP000600865"/>
    </source>
</evidence>
<feature type="domain" description="Fido" evidence="1">
    <location>
        <begin position="6"/>
        <end position="120"/>
    </location>
</feature>
<dbReference type="Proteomes" id="UP000600865">
    <property type="component" value="Unassembled WGS sequence"/>
</dbReference>
<dbReference type="InterPro" id="IPR036597">
    <property type="entry name" value="Fido-like_dom_sf"/>
</dbReference>
<dbReference type="PANTHER" id="PTHR39426:SF1">
    <property type="entry name" value="HOMOLOGY TO DEATH-ON-CURING PROTEIN OF PHAGE P1"/>
    <property type="match status" value="1"/>
</dbReference>
<dbReference type="NCBIfam" id="TIGR01550">
    <property type="entry name" value="DOC_P1"/>
    <property type="match status" value="1"/>
</dbReference>
<dbReference type="InterPro" id="IPR053737">
    <property type="entry name" value="Type_II_TA_Toxin"/>
</dbReference>
<dbReference type="InterPro" id="IPR006440">
    <property type="entry name" value="Doc"/>
</dbReference>
<sequence>MIVRYLTLADVIAIHDMQIEKFGGGDGLRDAGALEAALFRPQSGYYTDLIQEAAALWESLSQSHPFIDGNKRTAFVSTLVFLDVNDVNVTASGPSAKTFVVECYENAKADYHTFETWLRANTKAIS</sequence>
<dbReference type="SUPFAM" id="SSF140931">
    <property type="entry name" value="Fic-like"/>
    <property type="match status" value="1"/>
</dbReference>
<comment type="caution">
    <text evidence="2">The sequence shown here is derived from an EMBL/GenBank/DDBJ whole genome shotgun (WGS) entry which is preliminary data.</text>
</comment>
<dbReference type="EMBL" id="BMYV01000002">
    <property type="protein sequence ID" value="GGX69415.1"/>
    <property type="molecule type" value="Genomic_DNA"/>
</dbReference>
<dbReference type="GO" id="GO:0016301">
    <property type="term" value="F:kinase activity"/>
    <property type="evidence" value="ECO:0007669"/>
    <property type="project" value="InterPro"/>
</dbReference>
<dbReference type="RefSeq" id="WP_233349983.1">
    <property type="nucleotide sequence ID" value="NZ_BMYV01000002.1"/>
</dbReference>
<dbReference type="PIRSF" id="PIRSF018297">
    <property type="entry name" value="Doc"/>
    <property type="match status" value="1"/>
</dbReference>
<organism evidence="2 3">
    <name type="scientific">Litorimonas cladophorae</name>
    <dbReference type="NCBI Taxonomy" id="1220491"/>
    <lineage>
        <taxon>Bacteria</taxon>
        <taxon>Pseudomonadati</taxon>
        <taxon>Pseudomonadota</taxon>
        <taxon>Alphaproteobacteria</taxon>
        <taxon>Maricaulales</taxon>
        <taxon>Robiginitomaculaceae</taxon>
    </lineage>
</organism>
<evidence type="ECO:0000259" key="1">
    <source>
        <dbReference type="PROSITE" id="PS51459"/>
    </source>
</evidence>
<dbReference type="AlphaFoldDB" id="A0A918KNA2"/>
<dbReference type="InterPro" id="IPR003812">
    <property type="entry name" value="Fido"/>
</dbReference>
<proteinExistence type="predicted"/>
<name>A0A918KNA2_9PROT</name>
<keyword evidence="3" id="KW-1185">Reference proteome</keyword>
<accession>A0A918KNA2</accession>
<dbReference type="Pfam" id="PF02661">
    <property type="entry name" value="Fic"/>
    <property type="match status" value="1"/>
</dbReference>
<evidence type="ECO:0000313" key="2">
    <source>
        <dbReference type="EMBL" id="GGX69415.1"/>
    </source>
</evidence>
<dbReference type="Gene3D" id="1.20.120.1870">
    <property type="entry name" value="Fic/DOC protein, Fido domain"/>
    <property type="match status" value="1"/>
</dbReference>
<protein>
    <recommendedName>
        <fullName evidence="1">Fido domain-containing protein</fullName>
    </recommendedName>
</protein>